<dbReference type="PANTHER" id="PTHR30522:SF0">
    <property type="entry name" value="NUCLEOSIDE TRIPHOSPHATE PYROPHOSPHOHYDROLASE"/>
    <property type="match status" value="1"/>
</dbReference>
<evidence type="ECO:0000313" key="3">
    <source>
        <dbReference type="EMBL" id="MDQ0158456.1"/>
    </source>
</evidence>
<dbReference type="InterPro" id="IPR048011">
    <property type="entry name" value="NTP-PPase_MazG-like_C"/>
</dbReference>
<dbReference type="InterPro" id="IPR014777">
    <property type="entry name" value="4pyrrole_Mease_sub1"/>
</dbReference>
<feature type="domain" description="Tetrapyrrole methylase" evidence="1">
    <location>
        <begin position="4"/>
        <end position="204"/>
    </location>
</feature>
<dbReference type="NCBIfam" id="TIGR00444">
    <property type="entry name" value="mazG"/>
    <property type="match status" value="1"/>
</dbReference>
<dbReference type="Pfam" id="PF00590">
    <property type="entry name" value="TP_methylase"/>
    <property type="match status" value="1"/>
</dbReference>
<dbReference type="PIRSF" id="PIRSF002845">
    <property type="entry name" value="Ttrprl_mtas_MazG"/>
    <property type="match status" value="1"/>
</dbReference>
<dbReference type="InterPro" id="IPR024180">
    <property type="entry name" value="Tetrapyrrole_Mease/MazG_pred"/>
</dbReference>
<gene>
    <name evidence="3" type="ORF">J2S77_000406</name>
</gene>
<dbReference type="SUPFAM" id="SSF53790">
    <property type="entry name" value="Tetrapyrrole methylase"/>
    <property type="match status" value="1"/>
</dbReference>
<dbReference type="CDD" id="cd11723">
    <property type="entry name" value="YabN_N_like"/>
    <property type="match status" value="1"/>
</dbReference>
<proteinExistence type="predicted"/>
<dbReference type="GO" id="GO:0032259">
    <property type="term" value="P:methylation"/>
    <property type="evidence" value="ECO:0007669"/>
    <property type="project" value="UniProtKB-KW"/>
</dbReference>
<comment type="caution">
    <text evidence="3">The sequence shown here is derived from an EMBL/GenBank/DDBJ whole genome shotgun (WGS) entry which is preliminary data.</text>
</comment>
<evidence type="ECO:0000259" key="2">
    <source>
        <dbReference type="Pfam" id="PF03819"/>
    </source>
</evidence>
<feature type="domain" description="NTP pyrophosphohydrolase MazG-like" evidence="2">
    <location>
        <begin position="388"/>
        <end position="448"/>
    </location>
</feature>
<keyword evidence="3" id="KW-0489">Methyltransferase</keyword>
<sequence>MGHIHIVGLGAGTVDQLPLGIYRQLIKHESVLTRTLDHPVIHDLQAEGVTFSSYDEVYEANNQFASVYETIAKDLIKQAGQKDIIYTVPGHPMVAEKTVQLLLETEQDELTVSIEGGQSFIDPLLTAVNVDPIEGFQLLDGTALDRHVIQYEQHLLISQVFDTVTASDVKLTLMEDLPHDYPVTIVHAAGSDQAWQRTVPLYELDRNFPVSNLITVYVPPQSRDQLHHTFTALREVIARLRGPGGCPWDQKQTHESLRPYLIEEAYEVIEAIDQQDDDHLAEELGDVLLQVMLHSQIGEDHGYFTVDDVIRNVTDKMVERHPHVFGDEDVDSADDVKRNWEEIKQQGRPKQESILDDVNESLPRLLLAKEVQKKVSKVGFDWKEAQPVIAKVYEELKEFEQAVANETSDEAELELGDVLFSLVNLARYYRIDPEVALNRTCYKFIQRFQSVEKRVKESNQALTDLSLEKLEEYWQEIKRNQQ</sequence>
<name>A0ABT9VBV8_9BACI</name>
<dbReference type="SUPFAM" id="SSF101386">
    <property type="entry name" value="all-alpha NTP pyrophosphatases"/>
    <property type="match status" value="2"/>
</dbReference>
<dbReference type="NCBIfam" id="NF007113">
    <property type="entry name" value="PRK09562.1"/>
    <property type="match status" value="1"/>
</dbReference>
<dbReference type="Gene3D" id="3.40.1010.10">
    <property type="entry name" value="Cobalt-precorrin-4 Transmethylase, Domain 1"/>
    <property type="match status" value="1"/>
</dbReference>
<keyword evidence="3" id="KW-0808">Transferase</keyword>
<evidence type="ECO:0000259" key="1">
    <source>
        <dbReference type="Pfam" id="PF00590"/>
    </source>
</evidence>
<keyword evidence="4" id="KW-1185">Reference proteome</keyword>
<dbReference type="EMBL" id="JAUSTQ010000001">
    <property type="protein sequence ID" value="MDQ0158456.1"/>
    <property type="molecule type" value="Genomic_DNA"/>
</dbReference>
<dbReference type="CDD" id="cd11528">
    <property type="entry name" value="NTP-PPase_MazG_Nterm"/>
    <property type="match status" value="1"/>
</dbReference>
<dbReference type="InterPro" id="IPR000878">
    <property type="entry name" value="4pyrrol_Mease"/>
</dbReference>
<dbReference type="PANTHER" id="PTHR30522">
    <property type="entry name" value="NUCLEOSIDE TRIPHOSPHATE PYROPHOSPHOHYDROLASE"/>
    <property type="match status" value="1"/>
</dbReference>
<dbReference type="GO" id="GO:0008168">
    <property type="term" value="F:methyltransferase activity"/>
    <property type="evidence" value="ECO:0007669"/>
    <property type="project" value="UniProtKB-KW"/>
</dbReference>
<dbReference type="Pfam" id="PF03819">
    <property type="entry name" value="MazG"/>
    <property type="match status" value="2"/>
</dbReference>
<dbReference type="CDD" id="cd11529">
    <property type="entry name" value="NTP-PPase_MazG_Cterm"/>
    <property type="match status" value="1"/>
</dbReference>
<dbReference type="InterPro" id="IPR004518">
    <property type="entry name" value="MazG-like_dom"/>
</dbReference>
<accession>A0ABT9VBV8</accession>
<organism evidence="3 4">
    <name type="scientific">Alkalibacillus salilacus</name>
    <dbReference type="NCBI Taxonomy" id="284582"/>
    <lineage>
        <taxon>Bacteria</taxon>
        <taxon>Bacillati</taxon>
        <taxon>Bacillota</taxon>
        <taxon>Bacilli</taxon>
        <taxon>Bacillales</taxon>
        <taxon>Bacillaceae</taxon>
        <taxon>Alkalibacillus</taxon>
    </lineage>
</organism>
<evidence type="ECO:0000313" key="4">
    <source>
        <dbReference type="Proteomes" id="UP001224359"/>
    </source>
</evidence>
<dbReference type="InterPro" id="IPR048015">
    <property type="entry name" value="NTP-PPase_MazG-like_N"/>
</dbReference>
<feature type="domain" description="NTP pyrophosphohydrolase MazG-like" evidence="2">
    <location>
        <begin position="252"/>
        <end position="325"/>
    </location>
</feature>
<dbReference type="Gene3D" id="1.10.287.1080">
    <property type="entry name" value="MazG-like"/>
    <property type="match status" value="2"/>
</dbReference>
<reference evidence="3 4" key="1">
    <citation type="submission" date="2023-07" db="EMBL/GenBank/DDBJ databases">
        <title>Genomic Encyclopedia of Type Strains, Phase IV (KMG-IV): sequencing the most valuable type-strain genomes for metagenomic binning, comparative biology and taxonomic classification.</title>
        <authorList>
            <person name="Goeker M."/>
        </authorList>
    </citation>
    <scope>NUCLEOTIDE SEQUENCE [LARGE SCALE GENOMIC DNA]</scope>
    <source>
        <strain evidence="3 4">DSM 16460</strain>
    </source>
</reference>
<dbReference type="InterPro" id="IPR035013">
    <property type="entry name" value="YabN_N"/>
</dbReference>
<protein>
    <submittedName>
        <fullName evidence="3">Tetrapyrrole methylase family protein/MazG family protein</fullName>
    </submittedName>
</protein>
<dbReference type="InterPro" id="IPR035996">
    <property type="entry name" value="4pyrrol_Methylase_sf"/>
</dbReference>
<dbReference type="RefSeq" id="WP_306974154.1">
    <property type="nucleotide sequence ID" value="NZ_JAUSTQ010000001.1"/>
</dbReference>
<dbReference type="InterPro" id="IPR011551">
    <property type="entry name" value="NTP_PyrPHydrolase_MazG"/>
</dbReference>
<dbReference type="Proteomes" id="UP001224359">
    <property type="component" value="Unassembled WGS sequence"/>
</dbReference>